<reference evidence="1 2" key="1">
    <citation type="journal article" date="2015" name="Genome Announc.">
        <title>Draft Genome Sequence of Filamentous Marine Cyanobacterium Lyngbya confervoides Strain BDU141951.</title>
        <authorList>
            <person name="Chandrababunaidu M.M."/>
            <person name="Sen D."/>
            <person name="Tripathy S."/>
        </authorList>
    </citation>
    <scope>NUCLEOTIDE SEQUENCE [LARGE SCALE GENOMIC DNA]</scope>
    <source>
        <strain evidence="1 2">BDU141951</strain>
    </source>
</reference>
<sequence length="196" mass="22098">MLISEVLNHLHHQLGGFPSAAGDHLWTLDVSSDSWMIQVSEDTQWLRIQVPIATASQAKPFLRDLMEFNFELTGLVRYALSNQVLWCTFHHSLATLQETDLAVGVKCLLDLKRQGLSGCFEAHVDQQVRLIIAASKGQGLTLEATLKNLERLYREGIIGDLNDPGDTIQQTLSRWRERLSRLWPEVEAAATVRPEI</sequence>
<evidence type="ECO:0008006" key="3">
    <source>
        <dbReference type="Google" id="ProtNLM"/>
    </source>
</evidence>
<proteinExistence type="predicted"/>
<dbReference type="RefSeq" id="WP_166280676.1">
    <property type="nucleotide sequence ID" value="NZ_JTHE03000034.1"/>
</dbReference>
<comment type="caution">
    <text evidence="1">The sequence shown here is derived from an EMBL/GenBank/DDBJ whole genome shotgun (WGS) entry which is preliminary data.</text>
</comment>
<protein>
    <recommendedName>
        <fullName evidence="3">YbjN domain-containing protein</fullName>
    </recommendedName>
</protein>
<dbReference type="Gene3D" id="3.30.1460.10">
    <property type="match status" value="1"/>
</dbReference>
<accession>A0ABD4T0J2</accession>
<dbReference type="Proteomes" id="UP000031561">
    <property type="component" value="Unassembled WGS sequence"/>
</dbReference>
<name>A0ABD4T0J2_9CYAN</name>
<organism evidence="1 2">
    <name type="scientific">Lyngbya confervoides BDU141951</name>
    <dbReference type="NCBI Taxonomy" id="1574623"/>
    <lineage>
        <taxon>Bacteria</taxon>
        <taxon>Bacillati</taxon>
        <taxon>Cyanobacteriota</taxon>
        <taxon>Cyanophyceae</taxon>
        <taxon>Oscillatoriophycideae</taxon>
        <taxon>Oscillatoriales</taxon>
        <taxon>Microcoleaceae</taxon>
        <taxon>Lyngbya</taxon>
    </lineage>
</organism>
<dbReference type="SUPFAM" id="SSF69635">
    <property type="entry name" value="Type III secretory system chaperone-like"/>
    <property type="match status" value="1"/>
</dbReference>
<keyword evidence="2" id="KW-1185">Reference proteome</keyword>
<gene>
    <name evidence="1" type="ORF">QQ91_0004965</name>
</gene>
<dbReference type="AlphaFoldDB" id="A0ABD4T0J2"/>
<dbReference type="EMBL" id="JTHE03000034">
    <property type="protein sequence ID" value="MCM1982179.1"/>
    <property type="molecule type" value="Genomic_DNA"/>
</dbReference>
<evidence type="ECO:0000313" key="2">
    <source>
        <dbReference type="Proteomes" id="UP000031561"/>
    </source>
</evidence>
<evidence type="ECO:0000313" key="1">
    <source>
        <dbReference type="EMBL" id="MCM1982179.1"/>
    </source>
</evidence>